<gene>
    <name evidence="2" type="ORF">NDU88_002303</name>
</gene>
<evidence type="ECO:0000313" key="3">
    <source>
        <dbReference type="Proteomes" id="UP001066276"/>
    </source>
</evidence>
<dbReference type="AlphaFoldDB" id="A0AAV7W3N7"/>
<evidence type="ECO:0008006" key="4">
    <source>
        <dbReference type="Google" id="ProtNLM"/>
    </source>
</evidence>
<accession>A0AAV7W3N7</accession>
<keyword evidence="1" id="KW-0472">Membrane</keyword>
<keyword evidence="1" id="KW-1133">Transmembrane helix</keyword>
<organism evidence="2 3">
    <name type="scientific">Pleurodeles waltl</name>
    <name type="common">Iberian ribbed newt</name>
    <dbReference type="NCBI Taxonomy" id="8319"/>
    <lineage>
        <taxon>Eukaryota</taxon>
        <taxon>Metazoa</taxon>
        <taxon>Chordata</taxon>
        <taxon>Craniata</taxon>
        <taxon>Vertebrata</taxon>
        <taxon>Euteleostomi</taxon>
        <taxon>Amphibia</taxon>
        <taxon>Batrachia</taxon>
        <taxon>Caudata</taxon>
        <taxon>Salamandroidea</taxon>
        <taxon>Salamandridae</taxon>
        <taxon>Pleurodelinae</taxon>
        <taxon>Pleurodeles</taxon>
    </lineage>
</organism>
<protein>
    <recommendedName>
        <fullName evidence="4">GIY-YIG domain-containing protein</fullName>
    </recommendedName>
</protein>
<comment type="caution">
    <text evidence="2">The sequence shown here is derived from an EMBL/GenBank/DDBJ whole genome shotgun (WGS) entry which is preliminary data.</text>
</comment>
<feature type="transmembrane region" description="Helical" evidence="1">
    <location>
        <begin position="59"/>
        <end position="82"/>
    </location>
</feature>
<dbReference type="EMBL" id="JANPWB010000002">
    <property type="protein sequence ID" value="KAJ1206910.1"/>
    <property type="molecule type" value="Genomic_DNA"/>
</dbReference>
<sequence length="257" mass="28920">MSRYRSAGMTCNSGSILPESRVECVEVSVFPFVVCFRRVLIGGAPAPEKVADWWVVIGWAAWLLAGTAALFVCTAVAGGVLIRRAVLAVPARVRIAYFRPPACWRLGRRFITDRQGQNEGLCLDTKTFKYKHMSVTHKEHTNCNSMNVIHVIKCPCDLLYVGQTRQKKKVRILQHCSRIRCKVQGAPLVDHFITLNHSADSMRWLVIVKISMNRRGGDIVDILNLRECKWIHVLDSVSQGLNEYEEIARQTGGLSID</sequence>
<keyword evidence="3" id="KW-1185">Reference proteome</keyword>
<evidence type="ECO:0000313" key="2">
    <source>
        <dbReference type="EMBL" id="KAJ1206910.1"/>
    </source>
</evidence>
<evidence type="ECO:0000256" key="1">
    <source>
        <dbReference type="SAM" id="Phobius"/>
    </source>
</evidence>
<name>A0AAV7W3N7_PLEWA</name>
<dbReference type="Proteomes" id="UP001066276">
    <property type="component" value="Chromosome 1_2"/>
</dbReference>
<proteinExistence type="predicted"/>
<keyword evidence="1" id="KW-0812">Transmembrane</keyword>
<reference evidence="2" key="1">
    <citation type="journal article" date="2022" name="bioRxiv">
        <title>Sequencing and chromosome-scale assembly of the giantPleurodeles waltlgenome.</title>
        <authorList>
            <person name="Brown T."/>
            <person name="Elewa A."/>
            <person name="Iarovenko S."/>
            <person name="Subramanian E."/>
            <person name="Araus A.J."/>
            <person name="Petzold A."/>
            <person name="Susuki M."/>
            <person name="Suzuki K.-i.T."/>
            <person name="Hayashi T."/>
            <person name="Toyoda A."/>
            <person name="Oliveira C."/>
            <person name="Osipova E."/>
            <person name="Leigh N.D."/>
            <person name="Simon A."/>
            <person name="Yun M.H."/>
        </authorList>
    </citation>
    <scope>NUCLEOTIDE SEQUENCE</scope>
    <source>
        <strain evidence="2">20211129_DDA</strain>
        <tissue evidence="2">Liver</tissue>
    </source>
</reference>